<dbReference type="Proteomes" id="UP000572754">
    <property type="component" value="Unassembled WGS sequence"/>
</dbReference>
<organism evidence="1 2">
    <name type="scientific">Fusarium circinatum</name>
    <name type="common">Pitch canker fungus</name>
    <name type="synonym">Gibberella circinata</name>
    <dbReference type="NCBI Taxonomy" id="48490"/>
    <lineage>
        <taxon>Eukaryota</taxon>
        <taxon>Fungi</taxon>
        <taxon>Dikarya</taxon>
        <taxon>Ascomycota</taxon>
        <taxon>Pezizomycotina</taxon>
        <taxon>Sordariomycetes</taxon>
        <taxon>Hypocreomycetidae</taxon>
        <taxon>Hypocreales</taxon>
        <taxon>Nectriaceae</taxon>
        <taxon>Fusarium</taxon>
        <taxon>Fusarium fujikuroi species complex</taxon>
    </lineage>
</organism>
<reference evidence="1 2" key="2">
    <citation type="submission" date="2020-05" db="EMBL/GenBank/DDBJ databases">
        <title>Identification and distribution of gene clusters putatively required for synthesis of sphingolipid metabolism inhibitors in phylogenetically diverse species of the filamentous fungus Fusarium.</title>
        <authorList>
            <person name="Kim H.-S."/>
            <person name="Busman M."/>
            <person name="Brown D.W."/>
            <person name="Divon H."/>
            <person name="Uhlig S."/>
            <person name="Proctor R.H."/>
        </authorList>
    </citation>
    <scope>NUCLEOTIDE SEQUENCE [LARGE SCALE GENOMIC DNA]</scope>
    <source>
        <strain evidence="1 2">NRRL 25331</strain>
    </source>
</reference>
<dbReference type="SUPFAM" id="SSF52743">
    <property type="entry name" value="Subtilisin-like"/>
    <property type="match status" value="1"/>
</dbReference>
<protein>
    <submittedName>
        <fullName evidence="1">Subtilisin</fullName>
    </submittedName>
</protein>
<accession>A0A8H5UGW7</accession>
<evidence type="ECO:0000313" key="1">
    <source>
        <dbReference type="EMBL" id="KAF5687747.1"/>
    </source>
</evidence>
<keyword evidence="2" id="KW-1185">Reference proteome</keyword>
<evidence type="ECO:0000313" key="2">
    <source>
        <dbReference type="Proteomes" id="UP000572754"/>
    </source>
</evidence>
<name>A0A8H5UGW7_FUSCI</name>
<sequence>MSDEPSSSDRAGLLYAVFLRLSPDANTNADLIPNALTSDDFASWVKIDEQIISKTIRATRHEISAIRRRPDFERVVRIEAATYETTILQQQEYLDRSGYIILPVDLGKQEQCKATSSSLDLLLGTNIEAQMIGQGSIYMWKAYLSRDQVSQAESLDGVKSVQPNLHNLNRRYMAGRYYIDPLDRENEEQCAEIGTSLVRLLGSDNFDPHISVLDGKLRKWMADLSNDQVAQVEAIQGVKGVRPIQRGRRCRLGIKSTNGLESQAQQQIRYKTQLGAPTELVSVSQPSTIPLLRDLKNYVHESHCGGQSFVYYVETGVAFKAQSEVISPWSKVLSHSWRLLKKEFRNVASQHLLTDLAIQNGDKPWFDDDDEGEDDEDMHSHGTCGAGKALGTRFGVSKKATLIVVRLHEVTSEEFEEALGLIRTDLKDHPERRKKSVVTMSLTLGRDWDEDDNLKDFTKLFQYLFDMDVPLVCISGNIEEAAPQVAGEIANLLSYDTVPFDTSDGNLVKNLKAYLQSDAASWERYPGIRVLWNGVREENNPKETVKCNGLETDRYIEREEVKHLIEDEFCPEVSSSRDLRPEGSAISRIYNMDTPNKVTLSVSLSQGDSVSDCIKYLMMTVDDCYHVDNDPPDNKGGGLTIVGDATYEVYPGSLRSPSRYGKQAGCDSTYKFTFNEYWVWGHGWASSDHGGAVKKEIKGYALLPDTWKFTYSIGEDGLGKTSGIDDFGCAGSG</sequence>
<dbReference type="AlphaFoldDB" id="A0A8H5UGW7"/>
<reference evidence="2" key="1">
    <citation type="journal article" date="2020" name="BMC Genomics">
        <title>Correction to: Identification and distribution of gene clusters required for synthesis of sphingolipid metabolism inhibitors in diverse species of the filamentous fungus Fusarium.</title>
        <authorList>
            <person name="Kim H.S."/>
            <person name="Lohmar J.M."/>
            <person name="Busman M."/>
            <person name="Brown D.W."/>
            <person name="Naumann T.A."/>
            <person name="Divon H.H."/>
            <person name="Lysoe E."/>
            <person name="Uhlig S."/>
            <person name="Proctor R.H."/>
        </authorList>
    </citation>
    <scope>NUCLEOTIDE SEQUENCE [LARGE SCALE GENOMIC DNA]</scope>
    <source>
        <strain evidence="2">NRRL 25331</strain>
    </source>
</reference>
<comment type="caution">
    <text evidence="1">The sequence shown here is derived from an EMBL/GenBank/DDBJ whole genome shotgun (WGS) entry which is preliminary data.</text>
</comment>
<dbReference type="GO" id="GO:0004252">
    <property type="term" value="F:serine-type endopeptidase activity"/>
    <property type="evidence" value="ECO:0007669"/>
    <property type="project" value="InterPro"/>
</dbReference>
<dbReference type="Gene3D" id="3.40.50.200">
    <property type="entry name" value="Peptidase S8/S53 domain"/>
    <property type="match status" value="1"/>
</dbReference>
<dbReference type="GO" id="GO:0006508">
    <property type="term" value="P:proteolysis"/>
    <property type="evidence" value="ECO:0007669"/>
    <property type="project" value="InterPro"/>
</dbReference>
<dbReference type="Pfam" id="PF18647">
    <property type="entry name" value="Fungal_lectin_2"/>
    <property type="match status" value="1"/>
</dbReference>
<proteinExistence type="predicted"/>
<dbReference type="InterPro" id="IPR036852">
    <property type="entry name" value="Peptidase_S8/S53_dom_sf"/>
</dbReference>
<dbReference type="EMBL" id="JAAQPE010000071">
    <property type="protein sequence ID" value="KAF5687747.1"/>
    <property type="molecule type" value="Genomic_DNA"/>
</dbReference>
<gene>
    <name evidence="1" type="ORF">FCIRC_2186</name>
</gene>